<proteinExistence type="predicted"/>
<evidence type="ECO:0000313" key="2">
    <source>
        <dbReference type="Proteomes" id="UP001240749"/>
    </source>
</evidence>
<dbReference type="EMBL" id="OQ709216">
    <property type="protein sequence ID" value="WGH21361.1"/>
    <property type="molecule type" value="Genomic_DNA"/>
</dbReference>
<protein>
    <submittedName>
        <fullName evidence="1">Major tail protein</fullName>
    </submittedName>
</protein>
<dbReference type="InterPro" id="IPR058154">
    <property type="entry name" value="Bxb1_TTP-like"/>
</dbReference>
<dbReference type="Pfam" id="PF25681">
    <property type="entry name" value="Phage_TTP_17"/>
    <property type="match status" value="1"/>
</dbReference>
<organism evidence="1 2">
    <name type="scientific">Arthrobacter phage Emotion</name>
    <dbReference type="NCBI Taxonomy" id="3038361"/>
    <lineage>
        <taxon>Viruses</taxon>
        <taxon>Duplodnaviria</taxon>
        <taxon>Heunggongvirae</taxon>
        <taxon>Uroviricota</taxon>
        <taxon>Caudoviricetes</taxon>
        <taxon>Casidaviridae</taxon>
        <taxon>Emotionvirus</taxon>
        <taxon>Emotionvirus emotion</taxon>
    </lineage>
</organism>
<reference evidence="1" key="1">
    <citation type="submission" date="2023-03" db="EMBL/GenBank/DDBJ databases">
        <authorList>
            <person name="Barcik Weissman S.N."/>
            <person name="Chang S."/>
            <person name="Chen D.A."/>
            <person name="Chew B."/>
            <person name="De Jesus J.L."/>
            <person name="Han M.T."/>
            <person name="Hsu T.-Y."/>
            <person name="Rivera W."/>
            <person name="Vu T.L."/>
            <person name="Garza D.R."/>
            <person name="Stephenson J.C."/>
            <person name="Zorawik M."/>
            <person name="Reddi K."/>
            <person name="Freise A.C."/>
            <person name="Furlong K.P."/>
            <person name="Rudner A.D."/>
            <person name="Beyer A.R."/>
            <person name="Chong R.A."/>
            <person name="Edgington N.P."/>
            <person name="Garcia Costas A.M."/>
            <person name="Gibb B.P."/>
            <person name="Klyczek K.K."/>
            <person name="Swerdlow S.J."/>
            <person name="Russell D.A."/>
            <person name="Jacobs-Sera D."/>
            <person name="Hatfull G.F."/>
        </authorList>
    </citation>
    <scope>NUCLEOTIDE SEQUENCE</scope>
</reference>
<gene>
    <name evidence="1" type="primary">12</name>
    <name evidence="1" type="ORF">SEA_EMOTION_12</name>
</gene>
<keyword evidence="2" id="KW-1185">Reference proteome</keyword>
<sequence>MAGNASNTQLWQGADVFVAPNGTEGPEDLTTAWDVAYKAVGLLDGEEGVTQEREEESSEHYAWGGILYRRTKSQHKRTFKFVALEDNAVTFGLVNPGSTRSATGGVRTAKIKVPTTEKIAVGFEFRDGDTVKRRWAKSAEVTEIGEIKESETDPTVYEITVVVYPEADGTLYHEVETDPEYVAP</sequence>
<evidence type="ECO:0000313" key="1">
    <source>
        <dbReference type="EMBL" id="WGH21361.1"/>
    </source>
</evidence>
<accession>A0AA49ERN6</accession>
<dbReference type="Proteomes" id="UP001240749">
    <property type="component" value="Segment"/>
</dbReference>
<name>A0AA49ERN6_9CAUD</name>